<dbReference type="Proteomes" id="UP000053621">
    <property type="component" value="Unassembled WGS sequence"/>
</dbReference>
<keyword evidence="1" id="KW-0472">Membrane</keyword>
<name>A0A2P4NLT5_9EURY</name>
<keyword evidence="3" id="KW-1185">Reference proteome</keyword>
<gene>
    <name evidence="2" type="ORF">AUR65_015535</name>
</gene>
<evidence type="ECO:0008006" key="4">
    <source>
        <dbReference type="Google" id="ProtNLM"/>
    </source>
</evidence>
<dbReference type="AlphaFoldDB" id="A0A2P4NLT5"/>
<dbReference type="EMBL" id="LOPW02000018">
    <property type="protein sequence ID" value="POG54094.1"/>
    <property type="molecule type" value="Genomic_DNA"/>
</dbReference>
<organism evidence="2 3">
    <name type="scientific">Haloferax marisrubri</name>
    <dbReference type="NCBI Taxonomy" id="1544719"/>
    <lineage>
        <taxon>Archaea</taxon>
        <taxon>Methanobacteriati</taxon>
        <taxon>Methanobacteriota</taxon>
        <taxon>Stenosarchaea group</taxon>
        <taxon>Halobacteria</taxon>
        <taxon>Halobacteriales</taxon>
        <taxon>Haloferacaceae</taxon>
        <taxon>Haloferax</taxon>
    </lineage>
</organism>
<keyword evidence="1" id="KW-0812">Transmembrane</keyword>
<evidence type="ECO:0000313" key="2">
    <source>
        <dbReference type="EMBL" id="POG54094.1"/>
    </source>
</evidence>
<feature type="transmembrane region" description="Helical" evidence="1">
    <location>
        <begin position="125"/>
        <end position="147"/>
    </location>
</feature>
<feature type="transmembrane region" description="Helical" evidence="1">
    <location>
        <begin position="94"/>
        <end position="113"/>
    </location>
</feature>
<accession>A0A2P4NLT5</accession>
<evidence type="ECO:0000313" key="3">
    <source>
        <dbReference type="Proteomes" id="UP000053621"/>
    </source>
</evidence>
<protein>
    <recommendedName>
        <fullName evidence="4">DUF975 domain-containing protein</fullName>
    </recommendedName>
</protein>
<evidence type="ECO:0000256" key="1">
    <source>
        <dbReference type="SAM" id="Phobius"/>
    </source>
</evidence>
<reference evidence="2" key="1">
    <citation type="submission" date="2017-08" db="EMBL/GenBank/DDBJ databases">
        <title>Haloferax marisrubri sp. nov., isolated from the Discovery deep brine-seawater interface in the Red Sea.</title>
        <authorList>
            <person name="Zhang G."/>
            <person name="Stingl U."/>
        </authorList>
    </citation>
    <scope>NUCLEOTIDE SEQUENCE [LARGE SCALE GENOMIC DNA]</scope>
    <source>
        <strain evidence="2">SB3</strain>
    </source>
</reference>
<feature type="transmembrane region" description="Helical" evidence="1">
    <location>
        <begin position="21"/>
        <end position="45"/>
    </location>
</feature>
<proteinExistence type="predicted"/>
<keyword evidence="1" id="KW-1133">Transmembrane helix</keyword>
<feature type="transmembrane region" description="Helical" evidence="1">
    <location>
        <begin position="51"/>
        <end position="73"/>
    </location>
</feature>
<sequence>MKYADTVVRATRLLVRNPFAVLLVSIATTVSMVPLVSGVALGGVAGGLVGLWTSSMLLGFVAVGGARLFVVVVEREVSLGTGYFWSGIRAGKRMAPVIGFGTFVVAFGALLLASNPLDGIAGMSVAMLGVYLLLAWYVLVMYSLTLWASSDQPVDVRDTFVGGGRLILERPVSAGWLLVQTVGWTLLSIPLFVAPVLLLPGFVQLIGTAIITRAMEE</sequence>
<feature type="transmembrane region" description="Helical" evidence="1">
    <location>
        <begin position="192"/>
        <end position="211"/>
    </location>
</feature>
<comment type="caution">
    <text evidence="2">The sequence shown here is derived from an EMBL/GenBank/DDBJ whole genome shotgun (WGS) entry which is preliminary data.</text>
</comment>